<dbReference type="EMBL" id="BARW01006658">
    <property type="protein sequence ID" value="GAI78964.1"/>
    <property type="molecule type" value="Genomic_DNA"/>
</dbReference>
<proteinExistence type="predicted"/>
<gene>
    <name evidence="1" type="ORF">S12H4_13979</name>
</gene>
<dbReference type="AlphaFoldDB" id="X1TG35"/>
<name>X1TG35_9ZZZZ</name>
<evidence type="ECO:0000313" key="1">
    <source>
        <dbReference type="EMBL" id="GAI78964.1"/>
    </source>
</evidence>
<accession>X1TG35</accession>
<protein>
    <submittedName>
        <fullName evidence="1">Uncharacterized protein</fullName>
    </submittedName>
</protein>
<sequence>IFCVVKKSGKLPNLDQFVNQPQQRNYCAPGAISNSLTYLKATGGIDATVDTSIGTVADQIGTDENGTSSNWYQKKQSLPYFTNIVTTRYIEAPLDDAEIDDLINELNRGQDIEMDLKGHVEVLAGLRVRCDGTIELDLFDDNQTDSASDPMHTSTISGTYPSTQYVDGMELERFVIECPIEEEIGVLLPYLFIDTYNEWLLALQNGLVRAMTQGEGEGYLWQWNPDNQKVEVEGEPYPQDPFIPSELLVYEGGGSGELEPNDAGLVMAWGNSEGSSTSAWVVKYDKDPDLTNCIITLVVTAPQWAMLNPGTQINKVSFGLGNPPAGTGPVRSWSWDCGPGKTIPWNTPTVLKIDTSKTGRSGQIPLLISYSSSTTPE</sequence>
<organism evidence="1">
    <name type="scientific">marine sediment metagenome</name>
    <dbReference type="NCBI Taxonomy" id="412755"/>
    <lineage>
        <taxon>unclassified sequences</taxon>
        <taxon>metagenomes</taxon>
        <taxon>ecological metagenomes</taxon>
    </lineage>
</organism>
<reference evidence="1" key="1">
    <citation type="journal article" date="2014" name="Front. Microbiol.">
        <title>High frequency of phylogenetically diverse reductive dehalogenase-homologous genes in deep subseafloor sedimentary metagenomes.</title>
        <authorList>
            <person name="Kawai M."/>
            <person name="Futagami T."/>
            <person name="Toyoda A."/>
            <person name="Takaki Y."/>
            <person name="Nishi S."/>
            <person name="Hori S."/>
            <person name="Arai W."/>
            <person name="Tsubouchi T."/>
            <person name="Morono Y."/>
            <person name="Uchiyama I."/>
            <person name="Ito T."/>
            <person name="Fujiyama A."/>
            <person name="Inagaki F."/>
            <person name="Takami H."/>
        </authorList>
    </citation>
    <scope>NUCLEOTIDE SEQUENCE</scope>
    <source>
        <strain evidence="1">Expedition CK06-06</strain>
    </source>
</reference>
<comment type="caution">
    <text evidence="1">The sequence shown here is derived from an EMBL/GenBank/DDBJ whole genome shotgun (WGS) entry which is preliminary data.</text>
</comment>
<feature type="non-terminal residue" evidence="1">
    <location>
        <position position="1"/>
    </location>
</feature>